<dbReference type="Gene3D" id="3.40.50.10140">
    <property type="entry name" value="Toll/interleukin-1 receptor homology (TIR) domain"/>
    <property type="match status" value="1"/>
</dbReference>
<name>A0A7V0LTS8_UNCW3</name>
<keyword evidence="2" id="KW-0675">Receptor</keyword>
<comment type="caution">
    <text evidence="2">The sequence shown here is derived from an EMBL/GenBank/DDBJ whole genome shotgun (WGS) entry which is preliminary data.</text>
</comment>
<dbReference type="AlphaFoldDB" id="A0A7V0LTS8"/>
<dbReference type="InterPro" id="IPR035897">
    <property type="entry name" value="Toll_tir_struct_dom_sf"/>
</dbReference>
<gene>
    <name evidence="2" type="ORF">ENH14_01100</name>
</gene>
<dbReference type="SUPFAM" id="SSF52200">
    <property type="entry name" value="Toll/Interleukin receptor TIR domain"/>
    <property type="match status" value="1"/>
</dbReference>
<reference evidence="2" key="1">
    <citation type="journal article" date="2020" name="mSystems">
        <title>Genome- and Community-Level Interaction Insights into Carbon Utilization and Element Cycling Functions of Hydrothermarchaeota in Hydrothermal Sediment.</title>
        <authorList>
            <person name="Zhou Z."/>
            <person name="Liu Y."/>
            <person name="Xu W."/>
            <person name="Pan J."/>
            <person name="Luo Z.H."/>
            <person name="Li M."/>
        </authorList>
    </citation>
    <scope>NUCLEOTIDE SEQUENCE [LARGE SCALE GENOMIC DNA]</scope>
    <source>
        <strain evidence="2">HyVt-28</strain>
    </source>
</reference>
<dbReference type="EMBL" id="DRDR01000048">
    <property type="protein sequence ID" value="HDL60033.1"/>
    <property type="molecule type" value="Genomic_DNA"/>
</dbReference>
<dbReference type="GO" id="GO:0007165">
    <property type="term" value="P:signal transduction"/>
    <property type="evidence" value="ECO:0007669"/>
    <property type="project" value="InterPro"/>
</dbReference>
<proteinExistence type="predicted"/>
<feature type="domain" description="TIR" evidence="1">
    <location>
        <begin position="4"/>
        <end position="139"/>
    </location>
</feature>
<organism evidence="2">
    <name type="scientific">candidate division WOR-3 bacterium</name>
    <dbReference type="NCBI Taxonomy" id="2052148"/>
    <lineage>
        <taxon>Bacteria</taxon>
        <taxon>Bacteria division WOR-3</taxon>
    </lineage>
</organism>
<evidence type="ECO:0000313" key="2">
    <source>
        <dbReference type="EMBL" id="HDL60033.1"/>
    </source>
</evidence>
<protein>
    <submittedName>
        <fullName evidence="2">Toll/interleukin-1 receptor domain-containing protein</fullName>
    </submittedName>
</protein>
<dbReference type="Proteomes" id="UP000886381">
    <property type="component" value="Unassembled WGS sequence"/>
</dbReference>
<dbReference type="InterPro" id="IPR000157">
    <property type="entry name" value="TIR_dom"/>
</dbReference>
<dbReference type="PROSITE" id="PS50104">
    <property type="entry name" value="TIR"/>
    <property type="match status" value="1"/>
</dbReference>
<sequence length="213" mass="24916">MTQSQYEVFICYETTSEFDLAVNLRESLRIVNIKAFVAELDIPKGEEWEPYRDDVIENCKHFVAIIDNVALFSDEVRREVNLAKRLGKVIIPCIRENTRDKLLEEATPFNQLMRIQGVFHFHDKYELSSKVVNALLKDDYYLNKGLEKLFKKHSAETTPNYGETCIKLSTKRIMENIQTFVKAVESEEEYNAIFKKFKEVMTNIKRTKGIVCQ</sequence>
<accession>A0A7V0LTS8</accession>
<dbReference type="Pfam" id="PF13676">
    <property type="entry name" value="TIR_2"/>
    <property type="match status" value="1"/>
</dbReference>
<evidence type="ECO:0000259" key="1">
    <source>
        <dbReference type="PROSITE" id="PS50104"/>
    </source>
</evidence>